<feature type="compositionally biased region" description="Polar residues" evidence="1">
    <location>
        <begin position="386"/>
        <end position="401"/>
    </location>
</feature>
<feature type="compositionally biased region" description="Polar residues" evidence="1">
    <location>
        <begin position="119"/>
        <end position="129"/>
    </location>
</feature>
<name>A0AAV6GCQ8_9TELE</name>
<feature type="compositionally biased region" description="Low complexity" evidence="1">
    <location>
        <begin position="11"/>
        <end position="33"/>
    </location>
</feature>
<sequence length="846" mass="90234">MSPVPLSPANVPRTPVRTPARPAVRTPGRPAAPCGKAPLPAEEILDLFRWLPPLLSPIPSPVLQRSNVEEDLQLSDEEDEEELQTFKQEDVKEAAFLANGFKTNGQLRSPESPSEVKFHQTSLSDTHGQTTDRKSEAVCLRMSVNGKSRRTAAPVPASVGSPGEREGHGEEMASVDDVMESEVVRDVVIPSAEACGDGTADMEWDPTSVDGLEGVHTDPAVGSGTEPYHSSGFGVTNGVGLLETKEDNTELKDSPLRNGPATLKPVDDSEMIVCNVELHEEQISFIQPPLTDFASTPKPQVKDQIVRISKKCTGEALGSESLNGIQNAHDLNQNEVQNTVSSGVGQNGQCPNHHGPVNSRIRREQKQNSSSHTPDVGNTALRDECQNGQHQTSTDVRSNADLSKGTCGARRGKPSADVCGDIESSEDYRTPQRKVRVAHSRRESQQPAESINGTSVEGGSKEKPSKDLTCGTDTQTPSSPVARGGVDVWCVDEDVDLATNKNTERSRVSRGDTTTNSIDAPPALQSQEDPQPEVEEQMQEHPQRTQENSNGHMQEEDARVPDVQSPDRPVITNGTATLKHSADGVVHTNGFGGSHCASEDDGSYTRVKGLLESLQPVSTASLISPRESVRNIRSMMGPPLRPLLPPLMSTPPKPGRLDPCGLAASPDGSEGAVAMPSANLALRNGPQKISFSPATTTTATATPDNPVPLQKRPLLPAAVRLGHAQTRRAGPLQAPGAAEPRVSCHARPGPGELHADAGLHVPGAVGSGADAQHPARERLQTRPARSRPGPETQHAPSGPRQPRGVRLQLGDHGLHQNPAGGQAVRDQRAFAKECQKVTPRQLSCDC</sequence>
<keyword evidence="3" id="KW-1185">Reference proteome</keyword>
<protein>
    <submittedName>
        <fullName evidence="2">Uncharacterized protein</fullName>
    </submittedName>
</protein>
<feature type="compositionally biased region" description="Polar residues" evidence="1">
    <location>
        <begin position="339"/>
        <end position="350"/>
    </location>
</feature>
<reference evidence="2" key="1">
    <citation type="submission" date="2020-10" db="EMBL/GenBank/DDBJ databases">
        <title>Chromosome-scale genome assembly of the Allis shad, Alosa alosa.</title>
        <authorList>
            <person name="Margot Z."/>
            <person name="Christophe K."/>
            <person name="Cabau C."/>
            <person name="Louis A."/>
            <person name="Berthelot C."/>
            <person name="Parey E."/>
            <person name="Roest Crollius H."/>
            <person name="Montfort J."/>
            <person name="Robinson-Rechavi M."/>
            <person name="Bucao C."/>
            <person name="Bouchez O."/>
            <person name="Gislard M."/>
            <person name="Lluch J."/>
            <person name="Milhes M."/>
            <person name="Lampietro C."/>
            <person name="Lopez Roques C."/>
            <person name="Donnadieu C."/>
            <person name="Braasch I."/>
            <person name="Desvignes T."/>
            <person name="Postlethwait J."/>
            <person name="Bobe J."/>
            <person name="Guiguen Y."/>
        </authorList>
    </citation>
    <scope>NUCLEOTIDE SEQUENCE</scope>
    <source>
        <strain evidence="2">M-15738</strain>
        <tissue evidence="2">Blood</tissue>
    </source>
</reference>
<proteinExistence type="predicted"/>
<evidence type="ECO:0000313" key="3">
    <source>
        <dbReference type="Proteomes" id="UP000823561"/>
    </source>
</evidence>
<feature type="region of interest" description="Disordered" evidence="1">
    <location>
        <begin position="339"/>
        <end position="567"/>
    </location>
</feature>
<feature type="compositionally biased region" description="Polar residues" evidence="1">
    <location>
        <begin position="102"/>
        <end position="112"/>
    </location>
</feature>
<gene>
    <name evidence="2" type="ORF">AALO_G00176600</name>
</gene>
<feature type="compositionally biased region" description="Polar residues" evidence="1">
    <location>
        <begin position="511"/>
        <end position="529"/>
    </location>
</feature>
<feature type="region of interest" description="Disordered" evidence="1">
    <location>
        <begin position="685"/>
        <end position="710"/>
    </location>
</feature>
<organism evidence="2 3">
    <name type="scientific">Alosa alosa</name>
    <name type="common">allis shad</name>
    <dbReference type="NCBI Taxonomy" id="278164"/>
    <lineage>
        <taxon>Eukaryota</taxon>
        <taxon>Metazoa</taxon>
        <taxon>Chordata</taxon>
        <taxon>Craniata</taxon>
        <taxon>Vertebrata</taxon>
        <taxon>Euteleostomi</taxon>
        <taxon>Actinopterygii</taxon>
        <taxon>Neopterygii</taxon>
        <taxon>Teleostei</taxon>
        <taxon>Clupei</taxon>
        <taxon>Clupeiformes</taxon>
        <taxon>Clupeoidei</taxon>
        <taxon>Clupeidae</taxon>
        <taxon>Alosa</taxon>
    </lineage>
</organism>
<dbReference type="Proteomes" id="UP000823561">
    <property type="component" value="Chromosome 13"/>
</dbReference>
<feature type="compositionally biased region" description="Polar residues" evidence="1">
    <location>
        <begin position="445"/>
        <end position="457"/>
    </location>
</feature>
<evidence type="ECO:0000256" key="1">
    <source>
        <dbReference type="SAM" id="MobiDB-lite"/>
    </source>
</evidence>
<dbReference type="AlphaFoldDB" id="A0AAV6GCQ8"/>
<feature type="region of interest" description="Disordered" evidence="1">
    <location>
        <begin position="102"/>
        <end position="135"/>
    </location>
</feature>
<feature type="region of interest" description="Disordered" evidence="1">
    <location>
        <begin position="147"/>
        <end position="173"/>
    </location>
</feature>
<feature type="region of interest" description="Disordered" evidence="1">
    <location>
        <begin position="1"/>
        <end position="37"/>
    </location>
</feature>
<evidence type="ECO:0000313" key="2">
    <source>
        <dbReference type="EMBL" id="KAG5271162.1"/>
    </source>
</evidence>
<dbReference type="EMBL" id="JADWDJ010000013">
    <property type="protein sequence ID" value="KAG5271162.1"/>
    <property type="molecule type" value="Genomic_DNA"/>
</dbReference>
<comment type="caution">
    <text evidence="2">The sequence shown here is derived from an EMBL/GenBank/DDBJ whole genome shotgun (WGS) entry which is preliminary data.</text>
</comment>
<feature type="region of interest" description="Disordered" evidence="1">
    <location>
        <begin position="726"/>
        <end position="822"/>
    </location>
</feature>
<accession>A0AAV6GCQ8</accession>